<organism evidence="2 3">
    <name type="scientific">Candidatus Kaiserbacteria bacterium RIFCSPHIGHO2_01_FULL_53_31</name>
    <dbReference type="NCBI Taxonomy" id="1798481"/>
    <lineage>
        <taxon>Bacteria</taxon>
        <taxon>Candidatus Kaiseribacteriota</taxon>
    </lineage>
</organism>
<dbReference type="EMBL" id="MFKU01000005">
    <property type="protein sequence ID" value="OGG49031.1"/>
    <property type="molecule type" value="Genomic_DNA"/>
</dbReference>
<keyword evidence="1" id="KW-0812">Transmembrane</keyword>
<protein>
    <submittedName>
        <fullName evidence="2">Uncharacterized protein</fullName>
    </submittedName>
</protein>
<accession>A0A1F6CJA0</accession>
<reference evidence="2 3" key="1">
    <citation type="journal article" date="2016" name="Nat. Commun.">
        <title>Thousands of microbial genomes shed light on interconnected biogeochemical processes in an aquifer system.</title>
        <authorList>
            <person name="Anantharaman K."/>
            <person name="Brown C.T."/>
            <person name="Hug L.A."/>
            <person name="Sharon I."/>
            <person name="Castelle C.J."/>
            <person name="Probst A.J."/>
            <person name="Thomas B.C."/>
            <person name="Singh A."/>
            <person name="Wilkins M.J."/>
            <person name="Karaoz U."/>
            <person name="Brodie E.L."/>
            <person name="Williams K.H."/>
            <person name="Hubbard S.S."/>
            <person name="Banfield J.F."/>
        </authorList>
    </citation>
    <scope>NUCLEOTIDE SEQUENCE [LARGE SCALE GENOMIC DNA]</scope>
</reference>
<proteinExistence type="predicted"/>
<sequence length="205" mass="23363">MNFDFYRFESTLAVLLMLDVLQIAAAWYDRHLTQAELKEDGIYNSWSAMEHGGLWADILVIPFMVAYVVGKYELDPLSARGFCSLAGIIVFVRVALELYRRKGITFEDWGDHCIHDKKIFPAGWLHGLFAVMAIWVMLQVYLGWTTPPVSKTDLLIFSGLLTPLFVLMIVKLSDRWVFDVFAKKQIAISIIGLWIITGIRLALMG</sequence>
<evidence type="ECO:0000313" key="2">
    <source>
        <dbReference type="EMBL" id="OGG49031.1"/>
    </source>
</evidence>
<keyword evidence="1" id="KW-0472">Membrane</keyword>
<evidence type="ECO:0000256" key="1">
    <source>
        <dbReference type="SAM" id="Phobius"/>
    </source>
</evidence>
<feature type="transmembrane region" description="Helical" evidence="1">
    <location>
        <begin position="12"/>
        <end position="28"/>
    </location>
</feature>
<dbReference type="STRING" id="1798481.A2678_01020"/>
<comment type="caution">
    <text evidence="2">The sequence shown here is derived from an EMBL/GenBank/DDBJ whole genome shotgun (WGS) entry which is preliminary data.</text>
</comment>
<feature type="transmembrane region" description="Helical" evidence="1">
    <location>
        <begin position="119"/>
        <end position="142"/>
    </location>
</feature>
<dbReference type="AlphaFoldDB" id="A0A1F6CJA0"/>
<name>A0A1F6CJA0_9BACT</name>
<evidence type="ECO:0000313" key="3">
    <source>
        <dbReference type="Proteomes" id="UP000178815"/>
    </source>
</evidence>
<keyword evidence="1" id="KW-1133">Transmembrane helix</keyword>
<dbReference type="Proteomes" id="UP000178815">
    <property type="component" value="Unassembled WGS sequence"/>
</dbReference>
<gene>
    <name evidence="2" type="ORF">A2678_01020</name>
</gene>
<feature type="transmembrane region" description="Helical" evidence="1">
    <location>
        <begin position="154"/>
        <end position="173"/>
    </location>
</feature>
<feature type="transmembrane region" description="Helical" evidence="1">
    <location>
        <begin position="81"/>
        <end position="99"/>
    </location>
</feature>
<feature type="transmembrane region" description="Helical" evidence="1">
    <location>
        <begin position="185"/>
        <end position="203"/>
    </location>
</feature>